<dbReference type="PANTHER" id="PTHR13232:SF10">
    <property type="entry name" value="NAD(P)H-HYDRATE EPIMERASE"/>
    <property type="match status" value="1"/>
</dbReference>
<proteinExistence type="inferred from homology"/>
<dbReference type="GO" id="GO:0005739">
    <property type="term" value="C:mitochondrion"/>
    <property type="evidence" value="ECO:0007669"/>
    <property type="project" value="TreeGrafter"/>
</dbReference>
<feature type="binding site" evidence="10">
    <location>
        <position position="171"/>
    </location>
    <ligand>
        <name>(6S)-NADPHX</name>
        <dbReference type="ChEBI" id="CHEBI:64076"/>
    </ligand>
</feature>
<comment type="cofactor">
    <cofactor evidence="10">
        <name>K(+)</name>
        <dbReference type="ChEBI" id="CHEBI:29103"/>
    </cofactor>
    <text evidence="10">Binds 1 potassium ion per subunit.</text>
</comment>
<organism evidence="12 13">
    <name type="scientific">Plectus sambesii</name>
    <dbReference type="NCBI Taxonomy" id="2011161"/>
    <lineage>
        <taxon>Eukaryota</taxon>
        <taxon>Metazoa</taxon>
        <taxon>Ecdysozoa</taxon>
        <taxon>Nematoda</taxon>
        <taxon>Chromadorea</taxon>
        <taxon>Plectida</taxon>
        <taxon>Plectina</taxon>
        <taxon>Plectoidea</taxon>
        <taxon>Plectidae</taxon>
        <taxon>Plectus</taxon>
    </lineage>
</organism>
<dbReference type="HAMAP" id="MF_01966">
    <property type="entry name" value="NADHX_epimerase"/>
    <property type="match status" value="1"/>
</dbReference>
<feature type="binding site" evidence="10">
    <location>
        <position position="74"/>
    </location>
    <ligand>
        <name>K(+)</name>
        <dbReference type="ChEBI" id="CHEBI:29103"/>
    </ligand>
</feature>
<keyword evidence="9 10" id="KW-0413">Isomerase</keyword>
<comment type="caution">
    <text evidence="10">Lacks conserved residue(s) required for the propagation of feature annotation.</text>
</comment>
<name>A0A914WFZ0_9BILA</name>
<dbReference type="PROSITE" id="PS51385">
    <property type="entry name" value="YJEF_N"/>
    <property type="match status" value="1"/>
</dbReference>
<accession>A0A914WFZ0</accession>
<comment type="catalytic activity">
    <reaction evidence="2 10">
        <text>(6R)-NADPHX = (6S)-NADPHX</text>
        <dbReference type="Rhea" id="RHEA:32227"/>
        <dbReference type="ChEBI" id="CHEBI:64076"/>
        <dbReference type="ChEBI" id="CHEBI:64077"/>
        <dbReference type="EC" id="5.1.99.6"/>
    </reaction>
</comment>
<dbReference type="GO" id="GO:0052856">
    <property type="term" value="F:NAD(P)HX epimerase activity"/>
    <property type="evidence" value="ECO:0007669"/>
    <property type="project" value="UniProtKB-UniRule"/>
</dbReference>
<dbReference type="Proteomes" id="UP000887566">
    <property type="component" value="Unplaced"/>
</dbReference>
<comment type="function">
    <text evidence="10">Catalyzes the epimerization of the S- and R-forms of NAD(P)HX, a damaged form of NAD(P)H that is a result of enzymatic or heat-dependent hydration. This is a prerequisite for the S-specific NAD(P)H-hydrate dehydratase to allow the repair of both epimers of NAD(P)HX.</text>
</comment>
<evidence type="ECO:0000313" key="12">
    <source>
        <dbReference type="Proteomes" id="UP000887566"/>
    </source>
</evidence>
<protein>
    <recommendedName>
        <fullName evidence="3 10">NAD(P)H-hydrate epimerase</fullName>
        <ecNumber evidence="3 10">5.1.99.6</ecNumber>
    </recommendedName>
    <alternativeName>
        <fullName evidence="10">NAD(P)HX epimerase</fullName>
    </alternativeName>
</protein>
<dbReference type="WBParaSite" id="PSAMB.scaffold3927size16381.g22928.t1">
    <property type="protein sequence ID" value="PSAMB.scaffold3927size16381.g22928.t1"/>
    <property type="gene ID" value="PSAMB.scaffold3927size16381.g22928"/>
</dbReference>
<dbReference type="InterPro" id="IPR032976">
    <property type="entry name" value="YJEFN_prot_NAXE-like"/>
</dbReference>
<dbReference type="AlphaFoldDB" id="A0A914WFZ0"/>
<dbReference type="EC" id="5.1.99.6" evidence="3 10"/>
<dbReference type="GO" id="GO:0000166">
    <property type="term" value="F:nucleotide binding"/>
    <property type="evidence" value="ECO:0007669"/>
    <property type="project" value="UniProtKB-KW"/>
</dbReference>
<keyword evidence="4 10" id="KW-0479">Metal-binding</keyword>
<keyword evidence="7 10" id="KW-0630">Potassium</keyword>
<evidence type="ECO:0000256" key="7">
    <source>
        <dbReference type="ARBA" id="ARBA00022958"/>
    </source>
</evidence>
<keyword evidence="8 10" id="KW-0520">NAD</keyword>
<evidence type="ECO:0000256" key="10">
    <source>
        <dbReference type="HAMAP-Rule" id="MF_03159"/>
    </source>
</evidence>
<keyword evidence="5 10" id="KW-0547">Nucleotide-binding</keyword>
<evidence type="ECO:0000256" key="1">
    <source>
        <dbReference type="ARBA" id="ARBA00000013"/>
    </source>
</evidence>
<dbReference type="NCBIfam" id="TIGR00197">
    <property type="entry name" value="yjeF_nterm"/>
    <property type="match status" value="1"/>
</dbReference>
<feature type="binding site" evidence="10">
    <location>
        <position position="174"/>
    </location>
    <ligand>
        <name>K(+)</name>
        <dbReference type="ChEBI" id="CHEBI:29103"/>
    </ligand>
</feature>
<evidence type="ECO:0000256" key="5">
    <source>
        <dbReference type="ARBA" id="ARBA00022741"/>
    </source>
</evidence>
<evidence type="ECO:0000256" key="2">
    <source>
        <dbReference type="ARBA" id="ARBA00000909"/>
    </source>
</evidence>
<reference evidence="13" key="1">
    <citation type="submission" date="2022-11" db="UniProtKB">
        <authorList>
            <consortium name="WormBaseParasite"/>
        </authorList>
    </citation>
    <scope>IDENTIFICATION</scope>
</reference>
<dbReference type="PANTHER" id="PTHR13232">
    <property type="entry name" value="NAD(P)H-HYDRATE EPIMERASE"/>
    <property type="match status" value="1"/>
</dbReference>
<evidence type="ECO:0000256" key="3">
    <source>
        <dbReference type="ARBA" id="ARBA00012228"/>
    </source>
</evidence>
<dbReference type="SUPFAM" id="SSF64153">
    <property type="entry name" value="YjeF N-terminal domain-like"/>
    <property type="match status" value="1"/>
</dbReference>
<feature type="binding site" evidence="10">
    <location>
        <begin position="142"/>
        <end position="148"/>
    </location>
    <ligand>
        <name>(6S)-NADPHX</name>
        <dbReference type="ChEBI" id="CHEBI:64076"/>
    </ligand>
</feature>
<keyword evidence="12" id="KW-1185">Reference proteome</keyword>
<sequence>MTSTSGTAPSSVKLLGQEEAIEIDKELFSEYQFSVDQLMELAGLSCAQVIERVYPVEQLPNKGAVLVVCGPGNNGGDGLVCARHLSMFGYYPSVFYPKRSSSELMKRLVTQTEALDIPYLSYLPDAQQISHSFGLIVDAIFGFSFKPPIREPFDDVLHKLQQVKSPVACIDIPSGWDVETGPPKSGAAVIPDCLISLTAPKKCAVHFRGRHHFLGGRFIPSTLAQKYELNLPDFPGSD</sequence>
<feature type="domain" description="YjeF N-terminal" evidence="11">
    <location>
        <begin position="20"/>
        <end position="231"/>
    </location>
</feature>
<dbReference type="Pfam" id="PF03853">
    <property type="entry name" value="YjeF_N"/>
    <property type="match status" value="1"/>
</dbReference>
<feature type="binding site" evidence="10">
    <location>
        <position position="138"/>
    </location>
    <ligand>
        <name>K(+)</name>
        <dbReference type="ChEBI" id="CHEBI:29103"/>
    </ligand>
</feature>
<evidence type="ECO:0000256" key="4">
    <source>
        <dbReference type="ARBA" id="ARBA00022723"/>
    </source>
</evidence>
<keyword evidence="6" id="KW-0521">NADP</keyword>
<dbReference type="Gene3D" id="3.40.50.10260">
    <property type="entry name" value="YjeF N-terminal domain"/>
    <property type="match status" value="1"/>
</dbReference>
<dbReference type="InterPro" id="IPR036652">
    <property type="entry name" value="YjeF_N_dom_sf"/>
</dbReference>
<evidence type="ECO:0000256" key="8">
    <source>
        <dbReference type="ARBA" id="ARBA00023027"/>
    </source>
</evidence>
<comment type="catalytic activity">
    <reaction evidence="1 10">
        <text>(6R)-NADHX = (6S)-NADHX</text>
        <dbReference type="Rhea" id="RHEA:32215"/>
        <dbReference type="ChEBI" id="CHEBI:64074"/>
        <dbReference type="ChEBI" id="CHEBI:64075"/>
        <dbReference type="EC" id="5.1.99.6"/>
    </reaction>
</comment>
<comment type="similarity">
    <text evidence="10">Belongs to the NnrE/AIBP family.</text>
</comment>
<dbReference type="InterPro" id="IPR004443">
    <property type="entry name" value="YjeF_N_dom"/>
</dbReference>
<evidence type="ECO:0000256" key="9">
    <source>
        <dbReference type="ARBA" id="ARBA00023235"/>
    </source>
</evidence>
<evidence type="ECO:0000256" key="6">
    <source>
        <dbReference type="ARBA" id="ARBA00022857"/>
    </source>
</evidence>
<feature type="binding site" evidence="10">
    <location>
        <begin position="73"/>
        <end position="77"/>
    </location>
    <ligand>
        <name>(6S)-NADPHX</name>
        <dbReference type="ChEBI" id="CHEBI:64076"/>
    </ligand>
</feature>
<dbReference type="GO" id="GO:0046872">
    <property type="term" value="F:metal ion binding"/>
    <property type="evidence" value="ECO:0007669"/>
    <property type="project" value="UniProtKB-KW"/>
</dbReference>
<evidence type="ECO:0000313" key="13">
    <source>
        <dbReference type="WBParaSite" id="PSAMB.scaffold3927size16381.g22928.t1"/>
    </source>
</evidence>
<evidence type="ECO:0000259" key="11">
    <source>
        <dbReference type="PROSITE" id="PS51385"/>
    </source>
</evidence>